<feature type="signal peptide" evidence="1">
    <location>
        <begin position="1"/>
        <end position="18"/>
    </location>
</feature>
<keyword evidence="3" id="KW-1185">Reference proteome</keyword>
<evidence type="ECO:0000256" key="1">
    <source>
        <dbReference type="SAM" id="SignalP"/>
    </source>
</evidence>
<sequence length="124" mass="13779">MRLFRTFGPQLIIWGCLALSAEPRGQRPPISHRPSFDFGKAIRRRFESESAVGTFASLAALVAPEKGGVKPLAALVLKLKEKSDNHLVYDPFESSPDYYEYIDPVYTPGEILIPNETGITFAHS</sequence>
<proteinExistence type="predicted"/>
<keyword evidence="1" id="KW-0732">Signal</keyword>
<dbReference type="EMBL" id="JAKKPZ010000302">
    <property type="protein sequence ID" value="KAI1696871.1"/>
    <property type="molecule type" value="Genomic_DNA"/>
</dbReference>
<dbReference type="AlphaFoldDB" id="A0AAD4MIY5"/>
<feature type="chain" id="PRO_5041937970" evidence="1">
    <location>
        <begin position="19"/>
        <end position="124"/>
    </location>
</feature>
<evidence type="ECO:0000313" key="2">
    <source>
        <dbReference type="EMBL" id="KAI1696871.1"/>
    </source>
</evidence>
<protein>
    <submittedName>
        <fullName evidence="2">Uncharacterized protein</fullName>
    </submittedName>
</protein>
<reference evidence="2" key="1">
    <citation type="submission" date="2022-01" db="EMBL/GenBank/DDBJ databases">
        <title>Genome Sequence Resource for Two Populations of Ditylenchus destructor, the Migratory Endoparasitic Phytonematode.</title>
        <authorList>
            <person name="Zhang H."/>
            <person name="Lin R."/>
            <person name="Xie B."/>
        </authorList>
    </citation>
    <scope>NUCLEOTIDE SEQUENCE</scope>
    <source>
        <strain evidence="2">BazhouSP</strain>
    </source>
</reference>
<gene>
    <name evidence="2" type="ORF">DdX_18828</name>
</gene>
<organism evidence="2 3">
    <name type="scientific">Ditylenchus destructor</name>
    <dbReference type="NCBI Taxonomy" id="166010"/>
    <lineage>
        <taxon>Eukaryota</taxon>
        <taxon>Metazoa</taxon>
        <taxon>Ecdysozoa</taxon>
        <taxon>Nematoda</taxon>
        <taxon>Chromadorea</taxon>
        <taxon>Rhabditida</taxon>
        <taxon>Tylenchina</taxon>
        <taxon>Tylenchomorpha</taxon>
        <taxon>Sphaerularioidea</taxon>
        <taxon>Anguinidae</taxon>
        <taxon>Anguininae</taxon>
        <taxon>Ditylenchus</taxon>
    </lineage>
</organism>
<accession>A0AAD4MIY5</accession>
<dbReference type="Proteomes" id="UP001201812">
    <property type="component" value="Unassembled WGS sequence"/>
</dbReference>
<comment type="caution">
    <text evidence="2">The sequence shown here is derived from an EMBL/GenBank/DDBJ whole genome shotgun (WGS) entry which is preliminary data.</text>
</comment>
<name>A0AAD4MIY5_9BILA</name>
<evidence type="ECO:0000313" key="3">
    <source>
        <dbReference type="Proteomes" id="UP001201812"/>
    </source>
</evidence>